<name>A0A968KTS9_9SPIO</name>
<dbReference type="Pfam" id="PF10589">
    <property type="entry name" value="NADH_4Fe-4S"/>
    <property type="match status" value="1"/>
</dbReference>
<dbReference type="AlphaFoldDB" id="A0A968KTS9"/>
<evidence type="ECO:0000313" key="2">
    <source>
        <dbReference type="EMBL" id="NIZ46519.1"/>
    </source>
</evidence>
<dbReference type="GO" id="GO:0051539">
    <property type="term" value="F:4 iron, 4 sulfur cluster binding"/>
    <property type="evidence" value="ECO:0007669"/>
    <property type="project" value="InterPro"/>
</dbReference>
<evidence type="ECO:0000259" key="1">
    <source>
        <dbReference type="Pfam" id="PF10589"/>
    </source>
</evidence>
<organism evidence="2 3">
    <name type="scientific">Entomospira nematocerorum</name>
    <dbReference type="NCBI Taxonomy" id="2719987"/>
    <lineage>
        <taxon>Bacteria</taxon>
        <taxon>Pseudomonadati</taxon>
        <taxon>Spirochaetota</taxon>
        <taxon>Spirochaetia</taxon>
        <taxon>Spirochaetales</taxon>
        <taxon>Spirochaetaceae</taxon>
        <taxon>Entomospira</taxon>
    </lineage>
</organism>
<dbReference type="InterPro" id="IPR037207">
    <property type="entry name" value="Nuop51_4Fe4S-bd_sf"/>
</dbReference>
<comment type="caution">
    <text evidence="2">The sequence shown here is derived from an EMBL/GenBank/DDBJ whole genome shotgun (WGS) entry which is preliminary data.</text>
</comment>
<protein>
    <recommendedName>
        <fullName evidence="1">NADH-ubiquinone oxidoreductase 51kDa subunit iron-sulphur binding domain-containing protein</fullName>
    </recommendedName>
</protein>
<dbReference type="Proteomes" id="UP000752013">
    <property type="component" value="Unassembled WGS sequence"/>
</dbReference>
<dbReference type="InterPro" id="IPR019575">
    <property type="entry name" value="Nuop51_4Fe4S-bd"/>
</dbReference>
<evidence type="ECO:0000313" key="3">
    <source>
        <dbReference type="Proteomes" id="UP000752013"/>
    </source>
</evidence>
<reference evidence="2" key="1">
    <citation type="submission" date="2020-03" db="EMBL/GenBank/DDBJ databases">
        <title>Spirochaetal bacteria isolated from arthropods constitute a novel genus Entomospira genus novum within the order Spirochaetales.</title>
        <authorList>
            <person name="Grana-Miraglia L."/>
            <person name="Sikutova S."/>
            <person name="Fingerle V."/>
            <person name="Sing A."/>
            <person name="Castillo-Ramirez S."/>
            <person name="Margos G."/>
            <person name="Rudolf I."/>
        </authorList>
    </citation>
    <scope>NUCLEOTIDE SEQUENCE</scope>
    <source>
        <strain evidence="2">BR208</strain>
    </source>
</reference>
<proteinExistence type="predicted"/>
<gene>
    <name evidence="2" type="ORF">HCT46_01060</name>
</gene>
<dbReference type="Gene3D" id="1.20.1440.230">
    <property type="entry name" value="NADH-ubiquinone oxidoreductase 51kDa subunit, iron-sulphur binding domain"/>
    <property type="match status" value="1"/>
</dbReference>
<accession>A0A968KTS9</accession>
<feature type="domain" description="NADH-ubiquinone oxidoreductase 51kDa subunit iron-sulphur binding" evidence="1">
    <location>
        <begin position="101"/>
        <end position="184"/>
    </location>
</feature>
<keyword evidence="3" id="KW-1185">Reference proteome</keyword>
<dbReference type="RefSeq" id="WP_167702975.1">
    <property type="nucleotide sequence ID" value="NZ_CP118168.1"/>
</dbReference>
<sequence>MSEDIFYLITVSSHKNADDFFKKLKREIDQAAKGKACVMRAQLPDNDNIMVQIYPKNLVYHNLSIDHTTAIVASLFEGSPLELANHQDAYIHDLATLLHMNMQVTELNICGKCSPCRIGGPLIADLLLRYINPERTEDTSIQETSQQLSDVGYTMKNASMCAVGMFGADPLLFAIEKWPQYFQKA</sequence>
<dbReference type="EMBL" id="JAATLK010000001">
    <property type="protein sequence ID" value="NIZ46519.1"/>
    <property type="molecule type" value="Genomic_DNA"/>
</dbReference>
<dbReference type="SUPFAM" id="SSF140490">
    <property type="entry name" value="Nqo1C-terminal domain-like"/>
    <property type="match status" value="1"/>
</dbReference>